<dbReference type="Pfam" id="PF01523">
    <property type="entry name" value="PmbA_TldD_1st"/>
    <property type="match status" value="1"/>
</dbReference>
<organism evidence="4">
    <name type="scientific">bioreactor metagenome</name>
    <dbReference type="NCBI Taxonomy" id="1076179"/>
    <lineage>
        <taxon>unclassified sequences</taxon>
        <taxon>metagenomes</taxon>
        <taxon>ecological metagenomes</taxon>
    </lineage>
</organism>
<gene>
    <name evidence="4" type="primary">pmbA_3</name>
    <name evidence="4" type="ORF">SDC9_25768</name>
</gene>
<feature type="domain" description="Metalloprotease TldD/E central" evidence="3">
    <location>
        <begin position="122"/>
        <end position="224"/>
    </location>
</feature>
<dbReference type="GO" id="GO:0006508">
    <property type="term" value="P:proteolysis"/>
    <property type="evidence" value="ECO:0007669"/>
    <property type="project" value="UniProtKB-KW"/>
</dbReference>
<name>A0A644ULU1_9ZZZZ</name>
<evidence type="ECO:0000259" key="1">
    <source>
        <dbReference type="Pfam" id="PF01523"/>
    </source>
</evidence>
<accession>A0A644ULU1</accession>
<dbReference type="InterPro" id="IPR035068">
    <property type="entry name" value="TldD/PmbA_N"/>
</dbReference>
<dbReference type="Pfam" id="PF19289">
    <property type="entry name" value="PmbA_TldD_3rd"/>
    <property type="match status" value="1"/>
</dbReference>
<dbReference type="Gene3D" id="3.30.2290.10">
    <property type="entry name" value="PmbA/TldD superfamily"/>
    <property type="match status" value="1"/>
</dbReference>
<dbReference type="SUPFAM" id="SSF111283">
    <property type="entry name" value="Putative modulator of DNA gyrase, PmbA/TldD"/>
    <property type="match status" value="1"/>
</dbReference>
<feature type="domain" description="Metalloprotease TldD/E N-terminal" evidence="1">
    <location>
        <begin position="31"/>
        <end position="87"/>
    </location>
</feature>
<dbReference type="InterPro" id="IPR036059">
    <property type="entry name" value="TldD/PmbA_sf"/>
</dbReference>
<dbReference type="Pfam" id="PF19290">
    <property type="entry name" value="PmbA_TldD_2nd"/>
    <property type="match status" value="1"/>
</dbReference>
<evidence type="ECO:0000259" key="3">
    <source>
        <dbReference type="Pfam" id="PF19290"/>
    </source>
</evidence>
<keyword evidence="4" id="KW-0482">Metalloprotease</keyword>
<feature type="domain" description="Metalloprotease TldD/E C-terminal" evidence="2">
    <location>
        <begin position="231"/>
        <end position="442"/>
    </location>
</feature>
<dbReference type="AlphaFoldDB" id="A0A644ULU1"/>
<dbReference type="InterPro" id="IPR002510">
    <property type="entry name" value="Metalloprtase-TldD/E_N"/>
</dbReference>
<dbReference type="InterPro" id="IPR045570">
    <property type="entry name" value="Metalloprtase-TldD/E_cen_dom"/>
</dbReference>
<protein>
    <submittedName>
        <fullName evidence="4">Metalloprotease PmbA</fullName>
        <ecNumber evidence="4">3.4.-.-</ecNumber>
    </submittedName>
</protein>
<dbReference type="PANTHER" id="PTHR43421:SF1">
    <property type="entry name" value="METALLOPROTEASE PMBA"/>
    <property type="match status" value="1"/>
</dbReference>
<dbReference type="InterPro" id="IPR045569">
    <property type="entry name" value="Metalloprtase-TldD/E_C"/>
</dbReference>
<dbReference type="EMBL" id="VSSQ01000131">
    <property type="protein sequence ID" value="MPL79881.1"/>
    <property type="molecule type" value="Genomic_DNA"/>
</dbReference>
<keyword evidence="4" id="KW-0645">Protease</keyword>
<dbReference type="EC" id="3.4.-.-" evidence="4"/>
<keyword evidence="4" id="KW-0378">Hydrolase</keyword>
<evidence type="ECO:0000259" key="2">
    <source>
        <dbReference type="Pfam" id="PF19289"/>
    </source>
</evidence>
<comment type="caution">
    <text evidence="4">The sequence shown here is derived from an EMBL/GenBank/DDBJ whole genome shotgun (WGS) entry which is preliminary data.</text>
</comment>
<sequence>MEENLKNIVNIALELTKAAGCNATRAGAEISVQSSFSVRNNTLDRLQSSTGSTLFIQLFIDGRFGFYSTNRTEIDELKEFISKAAEATRLIAPDPDRILPPRELLFYGKEEDLGQFDSKYHDITPEEKREIAFACASEIHDKDTRIISSNCEYGDTLELYYMADSEGFSGGSSQTSFTVSAECSVKDKGGSRPEAWWYESSMKLEDLKREGCGAKAMERALARLGPKKLKSGKYNMVLENSVASRVVSPIISALNGGAIHQKNSFLSGKIGERVFPENLFIMDRPHLFGYEGSRYFDSEGIATKSMNIVDKGVVTNYYLSTYNARKLGMTPTIEGPSLLSVSTDGKFPGDIPNTNLEKILNLSGKGIFVTGFNGGNSNSSSGDFSFGIQGFYFENGIILHPIKEMNITGNIIDLWERLAMAGDDPRRASRWLIPTLFFESVIFNGN</sequence>
<dbReference type="InterPro" id="IPR047657">
    <property type="entry name" value="PmbA"/>
</dbReference>
<dbReference type="GO" id="GO:0005829">
    <property type="term" value="C:cytosol"/>
    <property type="evidence" value="ECO:0007669"/>
    <property type="project" value="TreeGrafter"/>
</dbReference>
<evidence type="ECO:0000313" key="4">
    <source>
        <dbReference type="EMBL" id="MPL79881.1"/>
    </source>
</evidence>
<dbReference type="GO" id="GO:0008237">
    <property type="term" value="F:metallopeptidase activity"/>
    <property type="evidence" value="ECO:0007669"/>
    <property type="project" value="UniProtKB-KW"/>
</dbReference>
<reference evidence="4" key="1">
    <citation type="submission" date="2019-08" db="EMBL/GenBank/DDBJ databases">
        <authorList>
            <person name="Kucharzyk K."/>
            <person name="Murdoch R.W."/>
            <person name="Higgins S."/>
            <person name="Loffler F."/>
        </authorList>
    </citation>
    <scope>NUCLEOTIDE SEQUENCE</scope>
</reference>
<proteinExistence type="predicted"/>
<dbReference type="PANTHER" id="PTHR43421">
    <property type="entry name" value="METALLOPROTEASE PMBA"/>
    <property type="match status" value="1"/>
</dbReference>